<keyword evidence="1" id="KW-0472">Membrane</keyword>
<sequence>MHISKRSGLAGFLAFLACIPTANWMIGHVGTVCVPHGPCLIPVAPGLMAPSGVLMVGFALVFRDIVQRLLGRSWALVAVLVGTALSVLVAEGSLVLASGVAFLLSELADFAVYTPLQRRGLILAVLASSLAGLVVDSVLFLSLAFGSLDFLAGQIMGKVWAVLASIPLVHAVRRLVPAPA</sequence>
<dbReference type="Proteomes" id="UP001165679">
    <property type="component" value="Unassembled WGS sequence"/>
</dbReference>
<keyword evidence="1" id="KW-0812">Transmembrane</keyword>
<feature type="transmembrane region" description="Helical" evidence="1">
    <location>
        <begin position="69"/>
        <end position="89"/>
    </location>
</feature>
<evidence type="ECO:0000256" key="1">
    <source>
        <dbReference type="SAM" id="Phobius"/>
    </source>
</evidence>
<reference evidence="2" key="2">
    <citation type="submission" date="2022-10" db="EMBL/GenBank/DDBJ databases">
        <authorList>
            <person name="Trinh H.N."/>
        </authorList>
    </citation>
    <scope>NUCLEOTIDE SEQUENCE</scope>
    <source>
        <strain evidence="2">RN2-1</strain>
    </source>
</reference>
<feature type="transmembrane region" description="Helical" evidence="1">
    <location>
        <begin position="95"/>
        <end position="114"/>
    </location>
</feature>
<feature type="transmembrane region" description="Helical" evidence="1">
    <location>
        <begin position="151"/>
        <end position="172"/>
    </location>
</feature>
<evidence type="ECO:0000313" key="2">
    <source>
        <dbReference type="EMBL" id="MCW3475872.1"/>
    </source>
</evidence>
<proteinExistence type="predicted"/>
<dbReference type="AlphaFoldDB" id="A0AA41YUX9"/>
<accession>A0AA41YUX9</accession>
<dbReference type="PROSITE" id="PS51257">
    <property type="entry name" value="PROKAR_LIPOPROTEIN"/>
    <property type="match status" value="1"/>
</dbReference>
<evidence type="ECO:0000313" key="3">
    <source>
        <dbReference type="Proteomes" id="UP001165679"/>
    </source>
</evidence>
<gene>
    <name evidence="2" type="ORF">OL599_14935</name>
</gene>
<dbReference type="EMBL" id="JAPDNT010000012">
    <property type="protein sequence ID" value="MCW3475872.1"/>
    <property type="molecule type" value="Genomic_DNA"/>
</dbReference>
<feature type="transmembrane region" description="Helical" evidence="1">
    <location>
        <begin position="41"/>
        <end position="62"/>
    </location>
</feature>
<keyword evidence="1" id="KW-1133">Transmembrane helix</keyword>
<feature type="transmembrane region" description="Helical" evidence="1">
    <location>
        <begin position="121"/>
        <end position="145"/>
    </location>
</feature>
<reference evidence="2" key="1">
    <citation type="submission" date="2022-09" db="EMBL/GenBank/DDBJ databases">
        <title>Rhodovastum sp. nov. RN2-1 isolated from soil in Seongnam, South Korea.</title>
        <authorList>
            <person name="Le N.T."/>
        </authorList>
    </citation>
    <scope>NUCLEOTIDE SEQUENCE</scope>
    <source>
        <strain evidence="2">RN2-1</strain>
    </source>
</reference>
<protein>
    <submittedName>
        <fullName evidence="2">VUT family protein</fullName>
    </submittedName>
</protein>
<dbReference type="RefSeq" id="WP_264714600.1">
    <property type="nucleotide sequence ID" value="NZ_JAPDNT010000012.1"/>
</dbReference>
<dbReference type="InterPro" id="IPR003744">
    <property type="entry name" value="YhhQ"/>
</dbReference>
<organism evidence="2 3">
    <name type="scientific">Limobrevibacterium gyesilva</name>
    <dbReference type="NCBI Taxonomy" id="2991712"/>
    <lineage>
        <taxon>Bacteria</taxon>
        <taxon>Pseudomonadati</taxon>
        <taxon>Pseudomonadota</taxon>
        <taxon>Alphaproteobacteria</taxon>
        <taxon>Acetobacterales</taxon>
        <taxon>Acetobacteraceae</taxon>
        <taxon>Limobrevibacterium</taxon>
    </lineage>
</organism>
<comment type="caution">
    <text evidence="2">The sequence shown here is derived from an EMBL/GenBank/DDBJ whole genome shotgun (WGS) entry which is preliminary data.</text>
</comment>
<keyword evidence="3" id="KW-1185">Reference proteome</keyword>
<name>A0AA41YUX9_9PROT</name>
<dbReference type="Pfam" id="PF02592">
    <property type="entry name" value="Vut_1"/>
    <property type="match status" value="1"/>
</dbReference>